<accession>A0A9X3MWH8</accession>
<keyword evidence="11" id="KW-1185">Reference proteome</keyword>
<dbReference type="AlphaFoldDB" id="A0A9X3MWH8"/>
<gene>
    <name evidence="10" type="ORF">OM076_25935</name>
</gene>
<dbReference type="GO" id="GO:0016491">
    <property type="term" value="F:oxidoreductase activity"/>
    <property type="evidence" value="ECO:0007669"/>
    <property type="project" value="UniProtKB-KW"/>
</dbReference>
<feature type="transmembrane region" description="Helical" evidence="8">
    <location>
        <begin position="211"/>
        <end position="233"/>
    </location>
</feature>
<keyword evidence="4 8" id="KW-1133">Transmembrane helix</keyword>
<organism evidence="10 11">
    <name type="scientific">Solirubrobacter ginsenosidimutans</name>
    <dbReference type="NCBI Taxonomy" id="490573"/>
    <lineage>
        <taxon>Bacteria</taxon>
        <taxon>Bacillati</taxon>
        <taxon>Actinomycetota</taxon>
        <taxon>Thermoleophilia</taxon>
        <taxon>Solirubrobacterales</taxon>
        <taxon>Solirubrobacteraceae</taxon>
        <taxon>Solirubrobacter</taxon>
    </lineage>
</organism>
<keyword evidence="5" id="KW-0560">Oxidoreductase</keyword>
<dbReference type="PANTHER" id="PTHR42682">
    <property type="entry name" value="HYDROGENASE-4 COMPONENT F"/>
    <property type="match status" value="1"/>
</dbReference>
<proteinExistence type="predicted"/>
<feature type="transmembrane region" description="Helical" evidence="8">
    <location>
        <begin position="178"/>
        <end position="199"/>
    </location>
</feature>
<keyword evidence="6 8" id="KW-0472">Membrane</keyword>
<name>A0A9X3MWH8_9ACTN</name>
<evidence type="ECO:0000313" key="11">
    <source>
        <dbReference type="Proteomes" id="UP001149140"/>
    </source>
</evidence>
<reference evidence="10" key="1">
    <citation type="submission" date="2022-10" db="EMBL/GenBank/DDBJ databases">
        <title>The WGS of Solirubrobacter ginsenosidimutans DSM 21036.</title>
        <authorList>
            <person name="Jiang Z."/>
        </authorList>
    </citation>
    <scope>NUCLEOTIDE SEQUENCE</scope>
    <source>
        <strain evidence="10">DSM 21036</strain>
    </source>
</reference>
<feature type="domain" description="NADH:quinone oxidoreductase/Mrp antiporter transmembrane" evidence="9">
    <location>
        <begin position="176"/>
        <end position="384"/>
    </location>
</feature>
<evidence type="ECO:0000313" key="10">
    <source>
        <dbReference type="EMBL" id="MDA0163737.1"/>
    </source>
</evidence>
<feature type="transmembrane region" description="Helical" evidence="8">
    <location>
        <begin position="245"/>
        <end position="268"/>
    </location>
</feature>
<feature type="transmembrane region" description="Helical" evidence="8">
    <location>
        <begin position="70"/>
        <end position="89"/>
    </location>
</feature>
<dbReference type="Proteomes" id="UP001149140">
    <property type="component" value="Unassembled WGS sequence"/>
</dbReference>
<evidence type="ECO:0000259" key="9">
    <source>
        <dbReference type="Pfam" id="PF00361"/>
    </source>
</evidence>
<dbReference type="EMBL" id="JAPDOD010000027">
    <property type="protein sequence ID" value="MDA0163737.1"/>
    <property type="molecule type" value="Genomic_DNA"/>
</dbReference>
<dbReference type="GO" id="GO:0005886">
    <property type="term" value="C:plasma membrane"/>
    <property type="evidence" value="ECO:0007669"/>
    <property type="project" value="UniProtKB-SubCell"/>
</dbReference>
<sequence length="621" mass="62993">MGWLALAGALILALAGACTAMPGGLRAGLAAQAAGMALLGAAGAVALADRQSVGSSWHEGASPALGLDPLSGLFLALLALTAVPTLIYARAYLRSPAAGALCGLFLLALTGVLVARDVTTFLAFWELMTLAPAAAMLVTRRDAQVRAAVQTYVAVTHLGGAGVWIALLALAAPGPLGAGAQTVVAVAALIGFGTKAGLVPLHTWLPHAHPVAPAPFSALMSGMLVKVALYGLIRVEFEWLGTPPRWLGFALLGAGLLSALVGVVSAIVQQDLKRLLAYSTIENVGIAVTALGASVLLLDPVWAALAFAAALLQIVNHAVFKTLLFLGAGAIERATGSVDLDHLGGLLRQLPWTGAAFGVGCLAIAGLPPLNGFASEWLTLQALAHLAFAGPVAGGVAGAVGLAGIGATAALALLCFVKVGGLVLLGESRREVPAVEVPVEMRAALAVLAALCVVLGVVPGLLIGSLAELAPGSPVVVSPAGLPAPALALVLVAATALLAWARGSRRAAPAPTWVCGQPVTPALRWTSAGFSKPLRLVLESAIRPQRALEVVRAGGLVQRVRYVRLVSSPVERLLYRPAIRAALDGAAHMRRLQTGNVRTYAAYLLALVLGLLALARMGALG</sequence>
<feature type="transmembrane region" description="Helical" evidence="8">
    <location>
        <begin position="121"/>
        <end position="139"/>
    </location>
</feature>
<feature type="transmembrane region" description="Helical" evidence="8">
    <location>
        <begin position="392"/>
        <end position="425"/>
    </location>
</feature>
<feature type="transmembrane region" description="Helical" evidence="8">
    <location>
        <begin position="304"/>
        <end position="331"/>
    </location>
</feature>
<evidence type="ECO:0000256" key="8">
    <source>
        <dbReference type="SAM" id="Phobius"/>
    </source>
</evidence>
<dbReference type="RefSeq" id="WP_270042984.1">
    <property type="nucleotide sequence ID" value="NZ_JAPDOD010000027.1"/>
</dbReference>
<feature type="transmembrane region" description="Helical" evidence="8">
    <location>
        <begin position="445"/>
        <end position="467"/>
    </location>
</feature>
<comment type="caution">
    <text evidence="10">The sequence shown here is derived from an EMBL/GenBank/DDBJ whole genome shotgun (WGS) entry which is preliminary data.</text>
</comment>
<feature type="transmembrane region" description="Helical" evidence="8">
    <location>
        <begin position="482"/>
        <end position="501"/>
    </location>
</feature>
<feature type="transmembrane region" description="Helical" evidence="8">
    <location>
        <begin position="352"/>
        <end position="372"/>
    </location>
</feature>
<evidence type="ECO:0000256" key="1">
    <source>
        <dbReference type="ARBA" id="ARBA00004651"/>
    </source>
</evidence>
<protein>
    <submittedName>
        <fullName evidence="10">Proton-conducting transporter membrane subunit</fullName>
    </submittedName>
</protein>
<dbReference type="PRINTS" id="PR01434">
    <property type="entry name" value="NADHDHGNASE5"/>
</dbReference>
<evidence type="ECO:0000256" key="3">
    <source>
        <dbReference type="ARBA" id="ARBA00022692"/>
    </source>
</evidence>
<dbReference type="InterPro" id="IPR001750">
    <property type="entry name" value="ND/Mrp_TM"/>
</dbReference>
<feature type="transmembrane region" description="Helical" evidence="8">
    <location>
        <begin position="600"/>
        <end position="619"/>
    </location>
</feature>
<evidence type="ECO:0000256" key="7">
    <source>
        <dbReference type="RuleBase" id="RU000320"/>
    </source>
</evidence>
<keyword evidence="2" id="KW-1003">Cell membrane</keyword>
<evidence type="ECO:0000256" key="5">
    <source>
        <dbReference type="ARBA" id="ARBA00023002"/>
    </source>
</evidence>
<evidence type="ECO:0000256" key="6">
    <source>
        <dbReference type="ARBA" id="ARBA00023136"/>
    </source>
</evidence>
<feature type="transmembrane region" description="Helical" evidence="8">
    <location>
        <begin position="151"/>
        <end position="172"/>
    </location>
</feature>
<feature type="transmembrane region" description="Helical" evidence="8">
    <location>
        <begin position="275"/>
        <end position="298"/>
    </location>
</feature>
<feature type="transmembrane region" description="Helical" evidence="8">
    <location>
        <begin position="96"/>
        <end position="115"/>
    </location>
</feature>
<evidence type="ECO:0000256" key="2">
    <source>
        <dbReference type="ARBA" id="ARBA00022475"/>
    </source>
</evidence>
<dbReference type="InterPro" id="IPR052175">
    <property type="entry name" value="ComplexI-like_HydComp"/>
</dbReference>
<keyword evidence="3 7" id="KW-0812">Transmembrane</keyword>
<dbReference type="Pfam" id="PF00361">
    <property type="entry name" value="Proton_antipo_M"/>
    <property type="match status" value="1"/>
</dbReference>
<evidence type="ECO:0000256" key="4">
    <source>
        <dbReference type="ARBA" id="ARBA00022989"/>
    </source>
</evidence>
<comment type="subcellular location">
    <subcellularLocation>
        <location evidence="1">Cell membrane</location>
        <topology evidence="1">Multi-pass membrane protein</topology>
    </subcellularLocation>
    <subcellularLocation>
        <location evidence="7">Membrane</location>
        <topology evidence="7">Multi-pass membrane protein</topology>
    </subcellularLocation>
</comment>
<dbReference type="PANTHER" id="PTHR42682:SF3">
    <property type="entry name" value="FORMATE HYDROGENLYASE SUBUNIT 3-RELATED"/>
    <property type="match status" value="1"/>
</dbReference>